<dbReference type="Pfam" id="PF00072">
    <property type="entry name" value="Response_reg"/>
    <property type="match status" value="1"/>
</dbReference>
<feature type="domain" description="Response regulatory" evidence="7">
    <location>
        <begin position="4"/>
        <end position="117"/>
    </location>
</feature>
<evidence type="ECO:0000313" key="9">
    <source>
        <dbReference type="Proteomes" id="UP001500620"/>
    </source>
</evidence>
<keyword evidence="4" id="KW-0804">Transcription</keyword>
<evidence type="ECO:0000256" key="3">
    <source>
        <dbReference type="ARBA" id="ARBA00023125"/>
    </source>
</evidence>
<feature type="modified residue" description="4-aspartylphosphate" evidence="5">
    <location>
        <position position="55"/>
    </location>
</feature>
<dbReference type="PROSITE" id="PS50110">
    <property type="entry name" value="RESPONSE_REGULATORY"/>
    <property type="match status" value="1"/>
</dbReference>
<gene>
    <name evidence="8" type="ORF">GCM10022255_098820</name>
</gene>
<keyword evidence="1 5" id="KW-0597">Phosphoprotein</keyword>
<dbReference type="InterPro" id="IPR001789">
    <property type="entry name" value="Sig_transdc_resp-reg_receiver"/>
</dbReference>
<dbReference type="InterPro" id="IPR000792">
    <property type="entry name" value="Tscrpt_reg_LuxR_C"/>
</dbReference>
<dbReference type="Proteomes" id="UP001500620">
    <property type="component" value="Unassembled WGS sequence"/>
</dbReference>
<dbReference type="InterPro" id="IPR058245">
    <property type="entry name" value="NreC/VraR/RcsB-like_REC"/>
</dbReference>
<evidence type="ECO:0000256" key="1">
    <source>
        <dbReference type="ARBA" id="ARBA00022553"/>
    </source>
</evidence>
<organism evidence="8 9">
    <name type="scientific">Dactylosporangium darangshiense</name>
    <dbReference type="NCBI Taxonomy" id="579108"/>
    <lineage>
        <taxon>Bacteria</taxon>
        <taxon>Bacillati</taxon>
        <taxon>Actinomycetota</taxon>
        <taxon>Actinomycetes</taxon>
        <taxon>Micromonosporales</taxon>
        <taxon>Micromonosporaceae</taxon>
        <taxon>Dactylosporangium</taxon>
    </lineage>
</organism>
<name>A0ABP8DRC2_9ACTN</name>
<dbReference type="RefSeq" id="WP_345139851.1">
    <property type="nucleotide sequence ID" value="NZ_BAABAT010000051.1"/>
</dbReference>
<evidence type="ECO:0000256" key="4">
    <source>
        <dbReference type="ARBA" id="ARBA00023163"/>
    </source>
</evidence>
<keyword evidence="9" id="KW-1185">Reference proteome</keyword>
<proteinExistence type="predicted"/>
<sequence length="211" mass="22936">MTVGVLVVDDNPIVRSALRGILDTDDGFDVLAEAANGREALHAARRLRPTVTLLDHRMPIADGLSVLNAIAQHTAVLVLTSDDDPVLIAGMLHQGARGYLVHGEFDPPELLRAVREVAGGRGWLSPGAASVAASMVRDQASRQHARVRARTGFGLTDREEDVLNLLCEGLTNASIAHRLRLTEKTVKNHLNHVFAKLQVRTRTEAVVRWTS</sequence>
<protein>
    <submittedName>
        <fullName evidence="8">Response regulator transcription factor</fullName>
    </submittedName>
</protein>
<dbReference type="PANTHER" id="PTHR43214">
    <property type="entry name" value="TWO-COMPONENT RESPONSE REGULATOR"/>
    <property type="match status" value="1"/>
</dbReference>
<dbReference type="CDD" id="cd17535">
    <property type="entry name" value="REC_NarL-like"/>
    <property type="match status" value="1"/>
</dbReference>
<dbReference type="PROSITE" id="PS00622">
    <property type="entry name" value="HTH_LUXR_1"/>
    <property type="match status" value="1"/>
</dbReference>
<dbReference type="InterPro" id="IPR039420">
    <property type="entry name" value="WalR-like"/>
</dbReference>
<dbReference type="Pfam" id="PF00196">
    <property type="entry name" value="GerE"/>
    <property type="match status" value="1"/>
</dbReference>
<feature type="domain" description="HTH luxR-type" evidence="6">
    <location>
        <begin position="148"/>
        <end position="211"/>
    </location>
</feature>
<evidence type="ECO:0000256" key="2">
    <source>
        <dbReference type="ARBA" id="ARBA00023015"/>
    </source>
</evidence>
<dbReference type="SMART" id="SM00448">
    <property type="entry name" value="REC"/>
    <property type="match status" value="1"/>
</dbReference>
<dbReference type="CDD" id="cd06170">
    <property type="entry name" value="LuxR_C_like"/>
    <property type="match status" value="1"/>
</dbReference>
<accession>A0ABP8DRC2</accession>
<dbReference type="PANTHER" id="PTHR43214:SF24">
    <property type="entry name" value="TRANSCRIPTIONAL REGULATORY PROTEIN NARL-RELATED"/>
    <property type="match status" value="1"/>
</dbReference>
<evidence type="ECO:0000256" key="5">
    <source>
        <dbReference type="PROSITE-ProRule" id="PRU00169"/>
    </source>
</evidence>
<keyword evidence="3" id="KW-0238">DNA-binding</keyword>
<evidence type="ECO:0000259" key="6">
    <source>
        <dbReference type="PROSITE" id="PS50043"/>
    </source>
</evidence>
<dbReference type="InterPro" id="IPR011006">
    <property type="entry name" value="CheY-like_superfamily"/>
</dbReference>
<comment type="caution">
    <text evidence="8">The sequence shown here is derived from an EMBL/GenBank/DDBJ whole genome shotgun (WGS) entry which is preliminary data.</text>
</comment>
<dbReference type="Gene3D" id="3.40.50.2300">
    <property type="match status" value="1"/>
</dbReference>
<dbReference type="EMBL" id="BAABAT010000051">
    <property type="protein sequence ID" value="GAA4262385.1"/>
    <property type="molecule type" value="Genomic_DNA"/>
</dbReference>
<dbReference type="SUPFAM" id="SSF52172">
    <property type="entry name" value="CheY-like"/>
    <property type="match status" value="1"/>
</dbReference>
<evidence type="ECO:0000313" key="8">
    <source>
        <dbReference type="EMBL" id="GAA4262385.1"/>
    </source>
</evidence>
<evidence type="ECO:0000259" key="7">
    <source>
        <dbReference type="PROSITE" id="PS50110"/>
    </source>
</evidence>
<reference evidence="9" key="1">
    <citation type="journal article" date="2019" name="Int. J. Syst. Evol. Microbiol.">
        <title>The Global Catalogue of Microorganisms (GCM) 10K type strain sequencing project: providing services to taxonomists for standard genome sequencing and annotation.</title>
        <authorList>
            <consortium name="The Broad Institute Genomics Platform"/>
            <consortium name="The Broad Institute Genome Sequencing Center for Infectious Disease"/>
            <person name="Wu L."/>
            <person name="Ma J."/>
        </authorList>
    </citation>
    <scope>NUCLEOTIDE SEQUENCE [LARGE SCALE GENOMIC DNA]</scope>
    <source>
        <strain evidence="9">JCM 17441</strain>
    </source>
</reference>
<dbReference type="PRINTS" id="PR00038">
    <property type="entry name" value="HTHLUXR"/>
</dbReference>
<keyword evidence="2" id="KW-0805">Transcription regulation</keyword>
<dbReference type="PROSITE" id="PS50043">
    <property type="entry name" value="HTH_LUXR_2"/>
    <property type="match status" value="1"/>
</dbReference>
<dbReference type="SMART" id="SM00421">
    <property type="entry name" value="HTH_LUXR"/>
    <property type="match status" value="1"/>
</dbReference>